<comment type="caution">
    <text evidence="1">The sequence shown here is derived from an EMBL/GenBank/DDBJ whole genome shotgun (WGS) entry which is preliminary data.</text>
</comment>
<accession>A0AAD4XLI9</accession>
<dbReference type="Proteomes" id="UP001202328">
    <property type="component" value="Unassembled WGS sequence"/>
</dbReference>
<dbReference type="EMBL" id="JAJJMB010008429">
    <property type="protein sequence ID" value="KAI3923771.1"/>
    <property type="molecule type" value="Genomic_DNA"/>
</dbReference>
<keyword evidence="2" id="KW-1185">Reference proteome</keyword>
<gene>
    <name evidence="1" type="ORF">MKW98_011401</name>
</gene>
<organism evidence="1 2">
    <name type="scientific">Papaver atlanticum</name>
    <dbReference type="NCBI Taxonomy" id="357466"/>
    <lineage>
        <taxon>Eukaryota</taxon>
        <taxon>Viridiplantae</taxon>
        <taxon>Streptophyta</taxon>
        <taxon>Embryophyta</taxon>
        <taxon>Tracheophyta</taxon>
        <taxon>Spermatophyta</taxon>
        <taxon>Magnoliopsida</taxon>
        <taxon>Ranunculales</taxon>
        <taxon>Papaveraceae</taxon>
        <taxon>Papaveroideae</taxon>
        <taxon>Papaver</taxon>
    </lineage>
</organism>
<dbReference type="AlphaFoldDB" id="A0AAD4XLI9"/>
<reference evidence="1" key="1">
    <citation type="submission" date="2022-04" db="EMBL/GenBank/DDBJ databases">
        <title>A functionally conserved STORR gene fusion in Papaver species that diverged 16.8 million years ago.</title>
        <authorList>
            <person name="Catania T."/>
        </authorList>
    </citation>
    <scope>NUCLEOTIDE SEQUENCE</scope>
    <source>
        <strain evidence="1">S-188037</strain>
    </source>
</reference>
<name>A0AAD4XLI9_9MAGN</name>
<sequence length="105" mass="11962">FRWFLFNPCIIDLLVSIHLSIGIPTAPSSFVLCCLRNFRKKIVALAYVDTKLLIDDHYDCMIEEIIDPSAMLCDRDDDAVHGNVKRGEFVKWPKAYVTIVGEQSS</sequence>
<proteinExistence type="predicted"/>
<protein>
    <submittedName>
        <fullName evidence="1">Uncharacterized protein</fullName>
    </submittedName>
</protein>
<evidence type="ECO:0000313" key="2">
    <source>
        <dbReference type="Proteomes" id="UP001202328"/>
    </source>
</evidence>
<feature type="non-terminal residue" evidence="1">
    <location>
        <position position="105"/>
    </location>
</feature>
<evidence type="ECO:0000313" key="1">
    <source>
        <dbReference type="EMBL" id="KAI3923771.1"/>
    </source>
</evidence>